<reference evidence="1 2" key="1">
    <citation type="submission" date="2023-02" db="EMBL/GenBank/DDBJ databases">
        <title>Genome sequence of Sphingomonas naphthae.</title>
        <authorList>
            <person name="Kim S."/>
            <person name="Heo J."/>
            <person name="Kwon S.-W."/>
        </authorList>
    </citation>
    <scope>NUCLEOTIDE SEQUENCE [LARGE SCALE GENOMIC DNA]</scope>
    <source>
        <strain evidence="1 2">KACC 18716</strain>
    </source>
</reference>
<evidence type="ECO:0000313" key="1">
    <source>
        <dbReference type="EMBL" id="WCT72883.1"/>
    </source>
</evidence>
<evidence type="ECO:0000313" key="2">
    <source>
        <dbReference type="Proteomes" id="UP001220395"/>
    </source>
</evidence>
<dbReference type="EMBL" id="CP117411">
    <property type="protein sequence ID" value="WCT72883.1"/>
    <property type="molecule type" value="Genomic_DNA"/>
</dbReference>
<dbReference type="Proteomes" id="UP001220395">
    <property type="component" value="Chromosome"/>
</dbReference>
<organism evidence="1 2">
    <name type="scientific">Sphingomonas naphthae</name>
    <dbReference type="NCBI Taxonomy" id="1813468"/>
    <lineage>
        <taxon>Bacteria</taxon>
        <taxon>Pseudomonadati</taxon>
        <taxon>Pseudomonadota</taxon>
        <taxon>Alphaproteobacteria</taxon>
        <taxon>Sphingomonadales</taxon>
        <taxon>Sphingomonadaceae</taxon>
        <taxon>Sphingomonas</taxon>
    </lineage>
</organism>
<sequence>MIRVTPALVAAGLLLVATPVALIGLRTLPAAAPLPIAPDPIRPSPAAALDRAMARSLFMAGAAEDVAEPEEADTADTGDAPALVGIVGRLPDRAVAMVRRASGGTRTLAPGESVDGWRIEALSAGAALFVKGDRRVRVELPAGE</sequence>
<proteinExistence type="predicted"/>
<dbReference type="RefSeq" id="WP_273686857.1">
    <property type="nucleotide sequence ID" value="NZ_CP117411.1"/>
</dbReference>
<evidence type="ECO:0008006" key="3">
    <source>
        <dbReference type="Google" id="ProtNLM"/>
    </source>
</evidence>
<keyword evidence="2" id="KW-1185">Reference proteome</keyword>
<protein>
    <recommendedName>
        <fullName evidence="3">Type II secretion system protein GspC N-terminal domain-containing protein</fullName>
    </recommendedName>
</protein>
<accession>A0ABY7TIM5</accession>
<gene>
    <name evidence="1" type="ORF">PQ455_14745</name>
</gene>
<name>A0ABY7TIM5_9SPHN</name>